<dbReference type="NCBIfam" id="NF033105">
    <property type="entry name" value="bla_subclass_B3"/>
    <property type="match status" value="1"/>
</dbReference>
<dbReference type="EMBL" id="JACCCU010000001">
    <property type="protein sequence ID" value="NYF89785.1"/>
    <property type="molecule type" value="Genomic_DNA"/>
</dbReference>
<dbReference type="EC" id="3.5.2.6" evidence="3"/>
<feature type="chain" id="PRO_5032410040" evidence="1">
    <location>
        <begin position="21"/>
        <end position="297"/>
    </location>
</feature>
<dbReference type="SUPFAM" id="SSF56281">
    <property type="entry name" value="Metallo-hydrolase/oxidoreductase"/>
    <property type="match status" value="1"/>
</dbReference>
<dbReference type="InterPro" id="IPR050855">
    <property type="entry name" value="NDM-1-like"/>
</dbReference>
<dbReference type="InterPro" id="IPR001279">
    <property type="entry name" value="Metallo-B-lactamas"/>
</dbReference>
<sequence length="297" mass="32391">MRLILSCLFLLLFVSPNVVLAETNPSWTTPIAPFRIADNLYYVGSHDLASYLVVTPQGDILINANLATSPSQIRASVEKLGFHWNEIKILLNSQAHFDHMAGAAEVIRETHAKNMVMDGDASVVETGARTDFLAPSSNVPGYAPVPVDRILHDGDTVSLGDVTLTAHKTAGHTRGCTTWTMRSHLPGEPTGTTRNIVIVGGTGFWSEYHFVATPGHPVSYPGIAQDFQHTFSELHSLPCDVFLGAHGGYFDMLTKLKRYPKDGPRVFIDSAGYKEFVADAQETFEKTLSKQQAAAAH</sequence>
<protein>
    <submittedName>
        <fullName evidence="3">Metallo-beta-lactamase class B</fullName>
        <ecNumber evidence="3">3.5.2.6</ecNumber>
    </submittedName>
</protein>
<dbReference type="PANTHER" id="PTHR42951:SF17">
    <property type="entry name" value="METALLO-BETA-LACTAMASE DOMAIN-CONTAINING PROTEIN"/>
    <property type="match status" value="1"/>
</dbReference>
<dbReference type="Pfam" id="PF00753">
    <property type="entry name" value="Lactamase_B"/>
    <property type="match status" value="1"/>
</dbReference>
<dbReference type="AlphaFoldDB" id="A0A852VHW0"/>
<keyword evidence="1" id="KW-0732">Signal</keyword>
<dbReference type="Gene3D" id="3.60.15.10">
    <property type="entry name" value="Ribonuclease Z/Hydroxyacylglutathione hydrolase-like"/>
    <property type="match status" value="1"/>
</dbReference>
<name>A0A852VHW0_9BACT</name>
<dbReference type="NCBIfam" id="NF012229">
    <property type="entry name" value="bla_class_B_core"/>
    <property type="match status" value="1"/>
</dbReference>
<dbReference type="SMART" id="SM00849">
    <property type="entry name" value="Lactamase_B"/>
    <property type="match status" value="1"/>
</dbReference>
<proteinExistence type="predicted"/>
<dbReference type="GO" id="GO:0008800">
    <property type="term" value="F:beta-lactamase activity"/>
    <property type="evidence" value="ECO:0007669"/>
    <property type="project" value="UniProtKB-EC"/>
</dbReference>
<gene>
    <name evidence="3" type="ORF">HDF08_001852</name>
</gene>
<evidence type="ECO:0000313" key="3">
    <source>
        <dbReference type="EMBL" id="NYF89785.1"/>
    </source>
</evidence>
<accession>A0A852VHW0</accession>
<evidence type="ECO:0000256" key="1">
    <source>
        <dbReference type="SAM" id="SignalP"/>
    </source>
</evidence>
<evidence type="ECO:0000313" key="4">
    <source>
        <dbReference type="Proteomes" id="UP000564385"/>
    </source>
</evidence>
<organism evidence="3 4">
    <name type="scientific">Tunturiibacter lichenicola</name>
    <dbReference type="NCBI Taxonomy" id="2051959"/>
    <lineage>
        <taxon>Bacteria</taxon>
        <taxon>Pseudomonadati</taxon>
        <taxon>Acidobacteriota</taxon>
        <taxon>Terriglobia</taxon>
        <taxon>Terriglobales</taxon>
        <taxon>Acidobacteriaceae</taxon>
        <taxon>Tunturiibacter</taxon>
    </lineage>
</organism>
<evidence type="ECO:0000259" key="2">
    <source>
        <dbReference type="SMART" id="SM00849"/>
    </source>
</evidence>
<dbReference type="InterPro" id="IPR036866">
    <property type="entry name" value="RibonucZ/Hydroxyglut_hydro"/>
</dbReference>
<dbReference type="Proteomes" id="UP000564385">
    <property type="component" value="Unassembled WGS sequence"/>
</dbReference>
<comment type="caution">
    <text evidence="3">The sequence shown here is derived from an EMBL/GenBank/DDBJ whole genome shotgun (WGS) entry which is preliminary data.</text>
</comment>
<reference evidence="3 4" key="1">
    <citation type="submission" date="2020-07" db="EMBL/GenBank/DDBJ databases">
        <title>Genomic Encyclopedia of Type Strains, Phase IV (KMG-V): Genome sequencing to study the core and pangenomes of soil and plant-associated prokaryotes.</title>
        <authorList>
            <person name="Whitman W."/>
        </authorList>
    </citation>
    <scope>NUCLEOTIDE SEQUENCE [LARGE SCALE GENOMIC DNA]</scope>
    <source>
        <strain evidence="3 4">M8UP22</strain>
    </source>
</reference>
<feature type="signal peptide" evidence="1">
    <location>
        <begin position="1"/>
        <end position="20"/>
    </location>
</feature>
<feature type="domain" description="Metallo-beta-lactamase" evidence="2">
    <location>
        <begin position="47"/>
        <end position="246"/>
    </location>
</feature>
<keyword evidence="3" id="KW-0378">Hydrolase</keyword>
<dbReference type="PANTHER" id="PTHR42951">
    <property type="entry name" value="METALLO-BETA-LACTAMASE DOMAIN-CONTAINING"/>
    <property type="match status" value="1"/>
</dbReference>